<dbReference type="PANTHER" id="PTHR34202:SF1">
    <property type="entry name" value="UPF0548 PROTEIN"/>
    <property type="match status" value="1"/>
</dbReference>
<proteinExistence type="predicted"/>
<evidence type="ECO:0000313" key="3">
    <source>
        <dbReference type="Proteomes" id="UP001501444"/>
    </source>
</evidence>
<dbReference type="Proteomes" id="UP001501444">
    <property type="component" value="Unassembled WGS sequence"/>
</dbReference>
<organism evidence="2 3">
    <name type="scientific">Dactylosporangium salmoneum</name>
    <dbReference type="NCBI Taxonomy" id="53361"/>
    <lineage>
        <taxon>Bacteria</taxon>
        <taxon>Bacillati</taxon>
        <taxon>Actinomycetota</taxon>
        <taxon>Actinomycetes</taxon>
        <taxon>Micromonosporales</taxon>
        <taxon>Micromonosporaceae</taxon>
        <taxon>Dactylosporangium</taxon>
    </lineage>
</organism>
<comment type="caution">
    <text evidence="2">The sequence shown here is derived from an EMBL/GenBank/DDBJ whole genome shotgun (WGS) entry which is preliminary data.</text>
</comment>
<name>A0ABN3H250_9ACTN</name>
<feature type="domain" description="DUF1990" evidence="1">
    <location>
        <begin position="4"/>
        <end position="159"/>
    </location>
</feature>
<dbReference type="InterPro" id="IPR018960">
    <property type="entry name" value="DUF1990"/>
</dbReference>
<protein>
    <submittedName>
        <fullName evidence="2">DUF1990 domain-containing protein</fullName>
    </submittedName>
</protein>
<dbReference type="PIRSF" id="PIRSF010260">
    <property type="entry name" value="UCP010260"/>
    <property type="match status" value="1"/>
</dbReference>
<dbReference type="PANTHER" id="PTHR34202">
    <property type="entry name" value="UPF0548 PROTEIN"/>
    <property type="match status" value="1"/>
</dbReference>
<accession>A0ABN3H250</accession>
<dbReference type="Pfam" id="PF09348">
    <property type="entry name" value="DUF1990"/>
    <property type="match status" value="1"/>
</dbReference>
<evidence type="ECO:0000259" key="1">
    <source>
        <dbReference type="Pfam" id="PF09348"/>
    </source>
</evidence>
<evidence type="ECO:0000313" key="2">
    <source>
        <dbReference type="EMBL" id="GAA2367318.1"/>
    </source>
</evidence>
<dbReference type="EMBL" id="BAAARV010000066">
    <property type="protein sequence ID" value="GAA2367318.1"/>
    <property type="molecule type" value="Genomic_DNA"/>
</dbReference>
<keyword evidence="3" id="KW-1185">Reference proteome</keyword>
<reference evidence="2 3" key="1">
    <citation type="journal article" date="2019" name="Int. J. Syst. Evol. Microbiol.">
        <title>The Global Catalogue of Microorganisms (GCM) 10K type strain sequencing project: providing services to taxonomists for standard genome sequencing and annotation.</title>
        <authorList>
            <consortium name="The Broad Institute Genomics Platform"/>
            <consortium name="The Broad Institute Genome Sequencing Center for Infectious Disease"/>
            <person name="Wu L."/>
            <person name="Ma J."/>
        </authorList>
    </citation>
    <scope>NUCLEOTIDE SEQUENCE [LARGE SCALE GENOMIC DNA]</scope>
    <source>
        <strain evidence="2 3">JCM 3272</strain>
    </source>
</reference>
<dbReference type="InterPro" id="IPR014457">
    <property type="entry name" value="UCP010260"/>
</dbReference>
<gene>
    <name evidence="2" type="ORF">GCM10010170_066630</name>
</gene>
<dbReference type="RefSeq" id="WP_344616543.1">
    <property type="nucleotide sequence ID" value="NZ_BAAARV010000066.1"/>
</dbReference>
<sequence>MNLTYSEVGATREGPLPPGYRHVSRRVRLGSGPEVFRTAAEALAHWRPQRGAGLRVRAGAERAGLGVEFASGIGAGPLRLWVPCKIVWVVDEPGRYGYGFGTLPGHIAHGEEAFLLATDAEGDVWFEVRAFSRPAKWWTKLGGPVTRLVQSRVTDRYAEAMRGL</sequence>